<dbReference type="STRING" id="1423815.FC27_GL001623"/>
<feature type="coiled-coil region" evidence="1">
    <location>
        <begin position="272"/>
        <end position="320"/>
    </location>
</feature>
<dbReference type="Gene3D" id="1.10.287.1490">
    <property type="match status" value="1"/>
</dbReference>
<comment type="caution">
    <text evidence="2">The sequence shown here is derived from an EMBL/GenBank/DDBJ whole genome shotgun (WGS) entry which is preliminary data.</text>
</comment>
<name>A0A0R1SED1_9LACO</name>
<evidence type="ECO:0000313" key="3">
    <source>
        <dbReference type="Proteomes" id="UP000051647"/>
    </source>
</evidence>
<sequence>MFLKDEFSFRNADLGNEFRVFSQVSEFQSYVANNIYGFNDVRSLHQLANAYQLLASPILTAGNSRLTPILEAMKNAQEGIDAQIIESVADTQREVNRKRSTLDRIERGKKKLIKMKKEIFWRNLNRLQEKFLEGYGNQSKNLSEQKVNKEQLEKALDRLVEQLKILKPKLEQAQSKIQKLLQKQAQQKILEDQRQDKKNQKEFLEVQIRNYLGIIKQLHESEENLAKALQVMDSLNAEKEIIDNKISPIKQQLFSQLSNLTQLDNGFSEFELSKQIEQLKHYIRKMKNLQKDYQNLVDNKNRLSEDIKIVSEMRENMDEKIDLRASGPVVGRIKPGLHQDNKDVHDAGAAKMSYKYKLLEQKRLDLLSDNADLQKFIDNAELPSLIRSLVDDLDTLNKTLTAIQQKIDKKEAELAYISNDISKIKATLNQEYDGFDVEVKKAEIQKLEKEIASLIIDDNLDNKILSAKDDLEQYEKSQTQLNNDKIKNQADIDNLERSVKQTEKLLTNYKDDTERNLRILKPYMIEDYQLLTIDENMKFLTSHKTEVRNNTFSELSEKIGRIIRNSNQNGIDSYALDSIFEERGYSAIASLMRKNRSINEESLVVVPFDINQAQKILDTDGSAVEKSLSQLKSGNVVAQTTYLEAAVHQISDQYDLIDGYNKMLTHGVSKSQGIQLKVSLKPKDVDIRVIEEARDTSLTERPNLLRAVQNRLERLASDITIADDDELFIEEAQKLLDIRQWSDFQIWIHRKQAEVGEFELVDDKFVQSGGSGAEKAQSMVLPLLLVPKMILNRSKFSDAPHLIMFDEFADKLDPETAKSFARTIDQFGFNFLATMPSGSQNKILADGVDNIAYDVIPPKNKNDGRFHENEVREAVIWTKN</sequence>
<evidence type="ECO:0000313" key="2">
    <source>
        <dbReference type="EMBL" id="KRL67599.1"/>
    </source>
</evidence>
<keyword evidence="1" id="KW-0175">Coiled coil</keyword>
<dbReference type="RefSeq" id="WP_050901046.1">
    <property type="nucleotide sequence ID" value="NZ_AZFA01000004.1"/>
</dbReference>
<keyword evidence="3" id="KW-1185">Reference proteome</keyword>
<organism evidence="2 3">
    <name type="scientific">Companilactobacillus versmoldensis DSM 14857 = KCTC 3814</name>
    <dbReference type="NCBI Taxonomy" id="1423815"/>
    <lineage>
        <taxon>Bacteria</taxon>
        <taxon>Bacillati</taxon>
        <taxon>Bacillota</taxon>
        <taxon>Bacilli</taxon>
        <taxon>Lactobacillales</taxon>
        <taxon>Lactobacillaceae</taxon>
        <taxon>Companilactobacillus</taxon>
    </lineage>
</organism>
<dbReference type="AlphaFoldDB" id="A0A0R1SED1"/>
<gene>
    <name evidence="2" type="ORF">FC27_GL001623</name>
</gene>
<feature type="coiled-coil region" evidence="1">
    <location>
        <begin position="135"/>
        <end position="245"/>
    </location>
</feature>
<dbReference type="PATRIC" id="fig|1423815.3.peg.1661"/>
<dbReference type="EMBL" id="AZFA01000004">
    <property type="protein sequence ID" value="KRL67599.1"/>
    <property type="molecule type" value="Genomic_DNA"/>
</dbReference>
<reference evidence="2 3" key="1">
    <citation type="journal article" date="2015" name="Genome Announc.">
        <title>Expanding the biotechnology potential of lactobacilli through comparative genomics of 213 strains and associated genera.</title>
        <authorList>
            <person name="Sun Z."/>
            <person name="Harris H.M."/>
            <person name="McCann A."/>
            <person name="Guo C."/>
            <person name="Argimon S."/>
            <person name="Zhang W."/>
            <person name="Yang X."/>
            <person name="Jeffery I.B."/>
            <person name="Cooney J.C."/>
            <person name="Kagawa T.F."/>
            <person name="Liu W."/>
            <person name="Song Y."/>
            <person name="Salvetti E."/>
            <person name="Wrobel A."/>
            <person name="Rasinkangas P."/>
            <person name="Parkhill J."/>
            <person name="Rea M.C."/>
            <person name="O'Sullivan O."/>
            <person name="Ritari J."/>
            <person name="Douillard F.P."/>
            <person name="Paul Ross R."/>
            <person name="Yang R."/>
            <person name="Briner A.E."/>
            <person name="Felis G.E."/>
            <person name="de Vos W.M."/>
            <person name="Barrangou R."/>
            <person name="Klaenhammer T.R."/>
            <person name="Caufield P.W."/>
            <person name="Cui Y."/>
            <person name="Zhang H."/>
            <person name="O'Toole P.W."/>
        </authorList>
    </citation>
    <scope>NUCLEOTIDE SEQUENCE [LARGE SCALE GENOMIC DNA]</scope>
    <source>
        <strain evidence="2 3">DSM 14857</strain>
    </source>
</reference>
<proteinExistence type="predicted"/>
<dbReference type="eggNOG" id="COG1196">
    <property type="taxonomic scope" value="Bacteria"/>
</dbReference>
<feature type="coiled-coil region" evidence="1">
    <location>
        <begin position="386"/>
        <end position="512"/>
    </location>
</feature>
<dbReference type="Proteomes" id="UP000051647">
    <property type="component" value="Unassembled WGS sequence"/>
</dbReference>
<protein>
    <submittedName>
        <fullName evidence="2">Chromosome segregation ATPase</fullName>
    </submittedName>
</protein>
<evidence type="ECO:0000256" key="1">
    <source>
        <dbReference type="SAM" id="Coils"/>
    </source>
</evidence>
<accession>A0A0R1SED1</accession>
<dbReference type="Pfam" id="PF13558">
    <property type="entry name" value="SbcC_Walker_B"/>
    <property type="match status" value="1"/>
</dbReference>